<dbReference type="EMBL" id="PKPP01013688">
    <property type="protein sequence ID" value="PWA40587.1"/>
    <property type="molecule type" value="Genomic_DNA"/>
</dbReference>
<dbReference type="Gene3D" id="3.40.50.12780">
    <property type="entry name" value="N-terminal domain of ligase-like"/>
    <property type="match status" value="1"/>
</dbReference>
<dbReference type="PANTHER" id="PTHR44378">
    <property type="entry name" value="ACYL-ACTIVATING ENZYME 17, PEROXISOMAL-RELATED"/>
    <property type="match status" value="1"/>
</dbReference>
<evidence type="ECO:0000313" key="1">
    <source>
        <dbReference type="EMBL" id="PWA40587.1"/>
    </source>
</evidence>
<gene>
    <name evidence="1" type="ORF">CTI12_AA561510</name>
</gene>
<keyword evidence="2" id="KW-1185">Reference proteome</keyword>
<name>A0A2U1KV22_ARTAN</name>
<dbReference type="PANTHER" id="PTHR44378:SF2">
    <property type="entry name" value="ACYL-ACTIVATING ENZYME 17, PEROXISOMAL-RELATED"/>
    <property type="match status" value="1"/>
</dbReference>
<dbReference type="Proteomes" id="UP000245207">
    <property type="component" value="Unassembled WGS sequence"/>
</dbReference>
<reference evidence="1 2" key="1">
    <citation type="journal article" date="2018" name="Mol. Plant">
        <title>The genome of Artemisia annua provides insight into the evolution of Asteraceae family and artemisinin biosynthesis.</title>
        <authorList>
            <person name="Shen Q."/>
            <person name="Zhang L."/>
            <person name="Liao Z."/>
            <person name="Wang S."/>
            <person name="Yan T."/>
            <person name="Shi P."/>
            <person name="Liu M."/>
            <person name="Fu X."/>
            <person name="Pan Q."/>
            <person name="Wang Y."/>
            <person name="Lv Z."/>
            <person name="Lu X."/>
            <person name="Zhang F."/>
            <person name="Jiang W."/>
            <person name="Ma Y."/>
            <person name="Chen M."/>
            <person name="Hao X."/>
            <person name="Li L."/>
            <person name="Tang Y."/>
            <person name="Lv G."/>
            <person name="Zhou Y."/>
            <person name="Sun X."/>
            <person name="Brodelius P.E."/>
            <person name="Rose J.K.C."/>
            <person name="Tang K."/>
        </authorList>
    </citation>
    <scope>NUCLEOTIDE SEQUENCE [LARGE SCALE GENOMIC DNA]</scope>
    <source>
        <strain evidence="2">cv. Huhao1</strain>
        <tissue evidence="1">Leaf</tissue>
    </source>
</reference>
<dbReference type="STRING" id="35608.A0A2U1KV22"/>
<dbReference type="OrthoDB" id="1820010at2759"/>
<dbReference type="SUPFAM" id="SSF56801">
    <property type="entry name" value="Acetyl-CoA synthetase-like"/>
    <property type="match status" value="1"/>
</dbReference>
<evidence type="ECO:0000313" key="2">
    <source>
        <dbReference type="Proteomes" id="UP000245207"/>
    </source>
</evidence>
<comment type="caution">
    <text evidence="1">The sequence shown here is derived from an EMBL/GenBank/DDBJ whole genome shotgun (WGS) entry which is preliminary data.</text>
</comment>
<sequence length="117" mass="13271">MVTEFRYMGSEQHQKQFQVANKKETIFIDHILRGMSSLLLLNDQLKLSRISSPLQELQEEPKGIPWTLATPYKAGADGWCHMDVHNGDIVAWPTNLGWMMGRWLIYASLLNGGSVAL</sequence>
<dbReference type="AlphaFoldDB" id="A0A2U1KV22"/>
<protein>
    <submittedName>
        <fullName evidence="1">Acyl-activating enzyme 17</fullName>
    </submittedName>
</protein>
<proteinExistence type="predicted"/>
<dbReference type="InterPro" id="IPR042099">
    <property type="entry name" value="ANL_N_sf"/>
</dbReference>
<accession>A0A2U1KV22</accession>
<organism evidence="1 2">
    <name type="scientific">Artemisia annua</name>
    <name type="common">Sweet wormwood</name>
    <dbReference type="NCBI Taxonomy" id="35608"/>
    <lineage>
        <taxon>Eukaryota</taxon>
        <taxon>Viridiplantae</taxon>
        <taxon>Streptophyta</taxon>
        <taxon>Embryophyta</taxon>
        <taxon>Tracheophyta</taxon>
        <taxon>Spermatophyta</taxon>
        <taxon>Magnoliopsida</taxon>
        <taxon>eudicotyledons</taxon>
        <taxon>Gunneridae</taxon>
        <taxon>Pentapetalae</taxon>
        <taxon>asterids</taxon>
        <taxon>campanulids</taxon>
        <taxon>Asterales</taxon>
        <taxon>Asteraceae</taxon>
        <taxon>Asteroideae</taxon>
        <taxon>Anthemideae</taxon>
        <taxon>Artemisiinae</taxon>
        <taxon>Artemisia</taxon>
    </lineage>
</organism>